<gene>
    <name evidence="1" type="primary">Acey_s0457.g1802</name>
    <name evidence="1" type="ORF">Y032_0457g1802</name>
</gene>
<comment type="caution">
    <text evidence="1">The sequence shown here is derived from an EMBL/GenBank/DDBJ whole genome shotgun (WGS) entry which is preliminary data.</text>
</comment>
<organism evidence="1 2">
    <name type="scientific">Ancylostoma ceylanicum</name>
    <dbReference type="NCBI Taxonomy" id="53326"/>
    <lineage>
        <taxon>Eukaryota</taxon>
        <taxon>Metazoa</taxon>
        <taxon>Ecdysozoa</taxon>
        <taxon>Nematoda</taxon>
        <taxon>Chromadorea</taxon>
        <taxon>Rhabditida</taxon>
        <taxon>Rhabditina</taxon>
        <taxon>Rhabditomorpha</taxon>
        <taxon>Strongyloidea</taxon>
        <taxon>Ancylostomatidae</taxon>
        <taxon>Ancylostomatinae</taxon>
        <taxon>Ancylostoma</taxon>
    </lineage>
</organism>
<name>A0A016WYC3_9BILA</name>
<protein>
    <submittedName>
        <fullName evidence="1">Uncharacterized protein</fullName>
    </submittedName>
</protein>
<dbReference type="Proteomes" id="UP000024635">
    <property type="component" value="Unassembled WGS sequence"/>
</dbReference>
<sequence>MFNRNKKPWIICKEARTEITNSVNLLSEASPASLRVEQKEIEQVRRRGSLKSLASAGAELCKTRIRRELVFEGRRRRKTLARCTRQSRSACATTLRPCKKTARSSIRGTPLVGFTRRMRFSGRGANFVHSLAPLEW</sequence>
<evidence type="ECO:0000313" key="1">
    <source>
        <dbReference type="EMBL" id="EYC44556.1"/>
    </source>
</evidence>
<dbReference type="AlphaFoldDB" id="A0A016WYC3"/>
<dbReference type="EMBL" id="JARK01000057">
    <property type="protein sequence ID" value="EYC44556.1"/>
    <property type="molecule type" value="Genomic_DNA"/>
</dbReference>
<reference evidence="2" key="1">
    <citation type="journal article" date="2015" name="Nat. Genet.">
        <title>The genome and transcriptome of the zoonotic hookworm Ancylostoma ceylanicum identify infection-specific gene families.</title>
        <authorList>
            <person name="Schwarz E.M."/>
            <person name="Hu Y."/>
            <person name="Antoshechkin I."/>
            <person name="Miller M.M."/>
            <person name="Sternberg P.W."/>
            <person name="Aroian R.V."/>
        </authorList>
    </citation>
    <scope>NUCLEOTIDE SEQUENCE</scope>
    <source>
        <strain evidence="2">HY135</strain>
    </source>
</reference>
<keyword evidence="2" id="KW-1185">Reference proteome</keyword>
<accession>A0A016WYC3</accession>
<evidence type="ECO:0000313" key="2">
    <source>
        <dbReference type="Proteomes" id="UP000024635"/>
    </source>
</evidence>
<proteinExistence type="predicted"/>